<evidence type="ECO:0000313" key="3">
    <source>
        <dbReference type="Proteomes" id="UP000544134"/>
    </source>
</evidence>
<name>A0A848IAK5_9BURK</name>
<sequence>MSEAAVDLSQLYAPPSEMIVKGVMDHLLPFHVAYLRVATFFCLATGNADGLDASPRGGAPGFVHVLDDRTVAFADWPGNNRIASLQNLVDDNRVAMLFIFPGLEVFLRINGRGALSVSPDLLARLAEAGRMPKTAIVVSIDEVLFHCGKAINRANLWSADAYIDGKSVPSLGDMKAVLTGQSKAAANEMDDAYYRSVRNDLY</sequence>
<proteinExistence type="predicted"/>
<dbReference type="InterPro" id="IPR011576">
    <property type="entry name" value="Pyridox_Oxase_N"/>
</dbReference>
<organism evidence="2 3">
    <name type="scientific">Paraburkholderia polaris</name>
    <dbReference type="NCBI Taxonomy" id="2728848"/>
    <lineage>
        <taxon>Bacteria</taxon>
        <taxon>Pseudomonadati</taxon>
        <taxon>Pseudomonadota</taxon>
        <taxon>Betaproteobacteria</taxon>
        <taxon>Burkholderiales</taxon>
        <taxon>Burkholderiaceae</taxon>
        <taxon>Paraburkholderia</taxon>
    </lineage>
</organism>
<dbReference type="Pfam" id="PF01243">
    <property type="entry name" value="PNPOx_N"/>
    <property type="match status" value="1"/>
</dbReference>
<evidence type="ECO:0000259" key="1">
    <source>
        <dbReference type="Pfam" id="PF01243"/>
    </source>
</evidence>
<dbReference type="Proteomes" id="UP000544134">
    <property type="component" value="Unassembled WGS sequence"/>
</dbReference>
<dbReference type="InterPro" id="IPR012349">
    <property type="entry name" value="Split_barrel_FMN-bd"/>
</dbReference>
<protein>
    <submittedName>
        <fullName evidence="2">Pyridoxamine 5'-phosphate oxidase</fullName>
    </submittedName>
</protein>
<dbReference type="SUPFAM" id="SSF50475">
    <property type="entry name" value="FMN-binding split barrel"/>
    <property type="match status" value="1"/>
</dbReference>
<dbReference type="NCBIfam" id="TIGR04025">
    <property type="entry name" value="PPOX_FMN_DR2398"/>
    <property type="match status" value="1"/>
</dbReference>
<keyword evidence="3" id="KW-1185">Reference proteome</keyword>
<dbReference type="InterPro" id="IPR024029">
    <property type="entry name" value="Pyridox_Oxase_FMN-dep"/>
</dbReference>
<dbReference type="EMBL" id="JABBGJ010000004">
    <property type="protein sequence ID" value="NML97134.1"/>
    <property type="molecule type" value="Genomic_DNA"/>
</dbReference>
<evidence type="ECO:0000313" key="2">
    <source>
        <dbReference type="EMBL" id="NML97134.1"/>
    </source>
</evidence>
<dbReference type="Gene3D" id="2.30.110.10">
    <property type="entry name" value="Electron Transport, Fmn-binding Protein, Chain A"/>
    <property type="match status" value="1"/>
</dbReference>
<feature type="domain" description="Pyridoxamine 5'-phosphate oxidase N-terminal" evidence="1">
    <location>
        <begin position="31"/>
        <end position="147"/>
    </location>
</feature>
<accession>A0A848IAK5</accession>
<comment type="caution">
    <text evidence="2">The sequence shown here is derived from an EMBL/GenBank/DDBJ whole genome shotgun (WGS) entry which is preliminary data.</text>
</comment>
<dbReference type="PANTHER" id="PTHR42815:SF2">
    <property type="entry name" value="FAD-BINDING, PUTATIVE (AFU_ORTHOLOGUE AFUA_6G07600)-RELATED"/>
    <property type="match status" value="1"/>
</dbReference>
<dbReference type="AlphaFoldDB" id="A0A848IAK5"/>
<dbReference type="PANTHER" id="PTHR42815">
    <property type="entry name" value="FAD-BINDING, PUTATIVE (AFU_ORTHOLOGUE AFUA_6G07600)-RELATED"/>
    <property type="match status" value="1"/>
</dbReference>
<gene>
    <name evidence="2" type="ORF">HHL24_04070</name>
</gene>
<reference evidence="2 3" key="1">
    <citation type="submission" date="2020-04" db="EMBL/GenBank/DDBJ databases">
        <title>Paraburkholderia sp. RP-4-7 isolated from soil.</title>
        <authorList>
            <person name="Dahal R.H."/>
        </authorList>
    </citation>
    <scope>NUCLEOTIDE SEQUENCE [LARGE SCALE GENOMIC DNA]</scope>
    <source>
        <strain evidence="2 3">RP-4-7</strain>
    </source>
</reference>